<name>A0ABQ4T2Z5_9HYPH</name>
<dbReference type="RefSeq" id="WP_238278496.1">
    <property type="nucleotide sequence ID" value="NZ_BPQR01000084.1"/>
</dbReference>
<accession>A0ABQ4T2Z5</accession>
<evidence type="ECO:0000313" key="1">
    <source>
        <dbReference type="EMBL" id="GJE08630.1"/>
    </source>
</evidence>
<dbReference type="InterPro" id="IPR049156">
    <property type="entry name" value="Phage_chap_TAC_15-like"/>
</dbReference>
<dbReference type="Pfam" id="PF21822">
    <property type="entry name" value="Phage_TAC_15"/>
    <property type="match status" value="1"/>
</dbReference>
<keyword evidence="2" id="KW-1185">Reference proteome</keyword>
<dbReference type="Proteomes" id="UP001055102">
    <property type="component" value="Unassembled WGS sequence"/>
</dbReference>
<evidence type="ECO:0008006" key="3">
    <source>
        <dbReference type="Google" id="ProtNLM"/>
    </source>
</evidence>
<dbReference type="EMBL" id="BPQR01000084">
    <property type="protein sequence ID" value="GJE08630.1"/>
    <property type="molecule type" value="Genomic_DNA"/>
</dbReference>
<reference evidence="1" key="2">
    <citation type="submission" date="2021-08" db="EMBL/GenBank/DDBJ databases">
        <authorList>
            <person name="Tani A."/>
            <person name="Ola A."/>
            <person name="Ogura Y."/>
            <person name="Katsura K."/>
            <person name="Hayashi T."/>
        </authorList>
    </citation>
    <scope>NUCLEOTIDE SEQUENCE</scope>
    <source>
        <strain evidence="1">LMG 23639</strain>
    </source>
</reference>
<comment type="caution">
    <text evidence="1">The sequence shown here is derived from an EMBL/GenBank/DDBJ whole genome shotgun (WGS) entry which is preliminary data.</text>
</comment>
<sequence>MAEFEVDGQTYRSGRMNARTQFHVLRRMAPILGPLQSLAANQGGANALPVFADAIGGLSDEATDYILDHCLAVVERKQGEAWARIKPPNVGALMFQDIDLMAMLQIAAHVLRDNYSELFQRGLAGLSGGATAST</sequence>
<protein>
    <recommendedName>
        <fullName evidence="3">Bacteriophage protein</fullName>
    </recommendedName>
</protein>
<evidence type="ECO:0000313" key="2">
    <source>
        <dbReference type="Proteomes" id="UP001055102"/>
    </source>
</evidence>
<gene>
    <name evidence="1" type="ORF">AOPFMNJM_3973</name>
</gene>
<reference evidence="1" key="1">
    <citation type="journal article" date="2021" name="Front. Microbiol.">
        <title>Comprehensive Comparative Genomics and Phenotyping of Methylobacterium Species.</title>
        <authorList>
            <person name="Alessa O."/>
            <person name="Ogura Y."/>
            <person name="Fujitani Y."/>
            <person name="Takami H."/>
            <person name="Hayashi T."/>
            <person name="Sahin N."/>
            <person name="Tani A."/>
        </authorList>
    </citation>
    <scope>NUCLEOTIDE SEQUENCE</scope>
    <source>
        <strain evidence="1">LMG 23639</strain>
    </source>
</reference>
<proteinExistence type="predicted"/>
<organism evidence="1 2">
    <name type="scientific">Methylobacterium jeotgali</name>
    <dbReference type="NCBI Taxonomy" id="381630"/>
    <lineage>
        <taxon>Bacteria</taxon>
        <taxon>Pseudomonadati</taxon>
        <taxon>Pseudomonadota</taxon>
        <taxon>Alphaproteobacteria</taxon>
        <taxon>Hyphomicrobiales</taxon>
        <taxon>Methylobacteriaceae</taxon>
        <taxon>Methylobacterium</taxon>
    </lineage>
</organism>